<feature type="compositionally biased region" description="Basic and acidic residues" evidence="1">
    <location>
        <begin position="552"/>
        <end position="569"/>
    </location>
</feature>
<dbReference type="GeneID" id="19967795"/>
<feature type="region of interest" description="Disordered" evidence="1">
    <location>
        <begin position="252"/>
        <end position="309"/>
    </location>
</feature>
<feature type="region of interest" description="Disordered" evidence="1">
    <location>
        <begin position="359"/>
        <end position="488"/>
    </location>
</feature>
<dbReference type="HOGENOM" id="CLU_003071_1_0_1"/>
<organism evidence="2 3">
    <name type="scientific">Cyphellophora europaea (strain CBS 101466)</name>
    <name type="common">Phialophora europaea</name>
    <dbReference type="NCBI Taxonomy" id="1220924"/>
    <lineage>
        <taxon>Eukaryota</taxon>
        <taxon>Fungi</taxon>
        <taxon>Dikarya</taxon>
        <taxon>Ascomycota</taxon>
        <taxon>Pezizomycotina</taxon>
        <taxon>Eurotiomycetes</taxon>
        <taxon>Chaetothyriomycetidae</taxon>
        <taxon>Chaetothyriales</taxon>
        <taxon>Cyphellophoraceae</taxon>
        <taxon>Cyphellophora</taxon>
    </lineage>
</organism>
<feature type="region of interest" description="Disordered" evidence="1">
    <location>
        <begin position="1061"/>
        <end position="1116"/>
    </location>
</feature>
<evidence type="ECO:0008006" key="4">
    <source>
        <dbReference type="Google" id="ProtNLM"/>
    </source>
</evidence>
<dbReference type="RefSeq" id="XP_008710984.1">
    <property type="nucleotide sequence ID" value="XM_008712762.1"/>
</dbReference>
<dbReference type="EMBL" id="KB822711">
    <property type="protein sequence ID" value="ETN46272.1"/>
    <property type="molecule type" value="Genomic_DNA"/>
</dbReference>
<dbReference type="InParanoid" id="W2SC38"/>
<feature type="region of interest" description="Disordered" evidence="1">
    <location>
        <begin position="608"/>
        <end position="658"/>
    </location>
</feature>
<gene>
    <name evidence="2" type="ORF">HMPREF1541_00456</name>
</gene>
<feature type="region of interest" description="Disordered" evidence="1">
    <location>
        <begin position="154"/>
        <end position="203"/>
    </location>
</feature>
<feature type="compositionally biased region" description="Polar residues" evidence="1">
    <location>
        <begin position="17"/>
        <end position="26"/>
    </location>
</feature>
<keyword evidence="3" id="KW-1185">Reference proteome</keyword>
<feature type="compositionally biased region" description="Acidic residues" evidence="1">
    <location>
        <begin position="479"/>
        <end position="488"/>
    </location>
</feature>
<dbReference type="STRING" id="1220924.W2SC38"/>
<evidence type="ECO:0000256" key="1">
    <source>
        <dbReference type="SAM" id="MobiDB-lite"/>
    </source>
</evidence>
<feature type="compositionally biased region" description="Polar residues" evidence="1">
    <location>
        <begin position="998"/>
        <end position="1017"/>
    </location>
</feature>
<feature type="compositionally biased region" description="Pro residues" evidence="1">
    <location>
        <begin position="380"/>
        <end position="401"/>
    </location>
</feature>
<feature type="region of interest" description="Disordered" evidence="1">
    <location>
        <begin position="956"/>
        <end position="981"/>
    </location>
</feature>
<feature type="compositionally biased region" description="Low complexity" evidence="1">
    <location>
        <begin position="49"/>
        <end position="60"/>
    </location>
</feature>
<protein>
    <recommendedName>
        <fullName evidence="4">AGC-kinase C-terminal domain-containing protein</fullName>
    </recommendedName>
</protein>
<evidence type="ECO:0000313" key="2">
    <source>
        <dbReference type="EMBL" id="ETN46272.1"/>
    </source>
</evidence>
<feature type="compositionally biased region" description="Polar residues" evidence="1">
    <location>
        <begin position="464"/>
        <end position="475"/>
    </location>
</feature>
<feature type="compositionally biased region" description="Polar residues" evidence="1">
    <location>
        <begin position="520"/>
        <end position="538"/>
    </location>
</feature>
<feature type="compositionally biased region" description="Polar residues" evidence="1">
    <location>
        <begin position="608"/>
        <end position="627"/>
    </location>
</feature>
<feature type="compositionally biased region" description="Basic and acidic residues" evidence="1">
    <location>
        <begin position="972"/>
        <end position="981"/>
    </location>
</feature>
<feature type="region of interest" description="Disordered" evidence="1">
    <location>
        <begin position="1"/>
        <end position="119"/>
    </location>
</feature>
<dbReference type="VEuPathDB" id="FungiDB:HMPREF1541_00456"/>
<feature type="region of interest" description="Disordered" evidence="1">
    <location>
        <begin position="996"/>
        <end position="1033"/>
    </location>
</feature>
<feature type="region of interest" description="Disordered" evidence="1">
    <location>
        <begin position="520"/>
        <end position="586"/>
    </location>
</feature>
<name>W2SC38_CYPE1</name>
<reference evidence="2 3" key="1">
    <citation type="submission" date="2013-03" db="EMBL/GenBank/DDBJ databases">
        <title>The Genome Sequence of Phialophora europaea CBS 101466.</title>
        <authorList>
            <consortium name="The Broad Institute Genomics Platform"/>
            <person name="Cuomo C."/>
            <person name="de Hoog S."/>
            <person name="Gorbushina A."/>
            <person name="Walker B."/>
            <person name="Young S.K."/>
            <person name="Zeng Q."/>
            <person name="Gargeya S."/>
            <person name="Fitzgerald M."/>
            <person name="Haas B."/>
            <person name="Abouelleil A."/>
            <person name="Allen A.W."/>
            <person name="Alvarado L."/>
            <person name="Arachchi H.M."/>
            <person name="Berlin A.M."/>
            <person name="Chapman S.B."/>
            <person name="Gainer-Dewar J."/>
            <person name="Goldberg J."/>
            <person name="Griggs A."/>
            <person name="Gujja S."/>
            <person name="Hansen M."/>
            <person name="Howarth C."/>
            <person name="Imamovic A."/>
            <person name="Ireland A."/>
            <person name="Larimer J."/>
            <person name="McCowan C."/>
            <person name="Murphy C."/>
            <person name="Pearson M."/>
            <person name="Poon T.W."/>
            <person name="Priest M."/>
            <person name="Roberts A."/>
            <person name="Saif S."/>
            <person name="Shea T."/>
            <person name="Sisk P."/>
            <person name="Sykes S."/>
            <person name="Wortman J."/>
            <person name="Nusbaum C."/>
            <person name="Birren B."/>
        </authorList>
    </citation>
    <scope>NUCLEOTIDE SEQUENCE [LARGE SCALE GENOMIC DNA]</scope>
    <source>
        <strain evidence="2 3">CBS 101466</strain>
    </source>
</reference>
<proteinExistence type="predicted"/>
<dbReference type="eggNOG" id="ENOG502S9TA">
    <property type="taxonomic scope" value="Eukaryota"/>
</dbReference>
<feature type="region of interest" description="Disordered" evidence="1">
    <location>
        <begin position="744"/>
        <end position="774"/>
    </location>
</feature>
<evidence type="ECO:0000313" key="3">
    <source>
        <dbReference type="Proteomes" id="UP000030752"/>
    </source>
</evidence>
<feature type="compositionally biased region" description="Polar residues" evidence="1">
    <location>
        <begin position="434"/>
        <end position="454"/>
    </location>
</feature>
<feature type="compositionally biased region" description="Basic and acidic residues" evidence="1">
    <location>
        <begin position="640"/>
        <end position="658"/>
    </location>
</feature>
<dbReference type="AlphaFoldDB" id="W2SC38"/>
<sequence>MNSTTNKPGLQRHLRKNSQPSPTSPSFPRFGRHHDRPRYSDPFSPVEVPSATTGSSASPSIDVQVPSPIFDVQGIFPAPGETAPAQNRTRADSSRTSEENNARRPPMLVGVGRPYTSDAVNTHSHFPTTEGYQQQDTVLRGPGPVPSPRFIAHAGRSSSDFSPRMAEGPSPVLRGYNYSPQLSGRAYSEDPSRGPVQKKSRLNLLNPMSLLARRRTSQNQNETADLSVNTMHVPAMPENFDPRIRGTITHDFSAPRSRRTPSYGDSSQMDKFRSEMGPYSASMHPDAFSPSPGLQPPTSGQTPGHSPMFKEHFQDDRQALRPGQTAYLHNVASQSSTSAQDLEANMPVFAKKLPIRLPDQQKQDTQNEQHAPPDLDRPLPQHPLSPPPPPPPPKHTPPLLPAEPERRPPSPPQSERTPTPPLNVPPASTLPRHMTSTSSRFSFQIGGQASSTQEKLLEEKHKQFQATKRVSSLSQGYGMDDDFDDYDFDADAGMEEEIPESGFNDDDDDYAPVDRSKIECSTSAQRQPMHQVVQPSCQTEDDGFFNDGDLMEFDRSKIETMTSPRREPDSQTMQAGNVFDSEDHPRYQRSKVKDLTLLQGQPVQQFHFTPDSLTFSPTSSNQVSQPTPRDDHGMAIGVADSKDSPERVHGHERARSMDVVEVTMGLGGLGITTTSPKLENSARAAQKDSVTFDDNELYFDDGEFGNAAANDSTAGGFNEELLDDETAIRDIPAENRRRYEVAKQAAGPNGEVQVAPKADSAASQGPAFSSDDDERVRCLRGSSASGSIVAGLTEGNLAAYHDALANAANVAAANGKFNRVSFSQDSEDESQPGVIADESRFSNNFGGSGIAYDDGFPFDDDDMDDEMMIAAANAEALENDDDGFYGQEFGFYARARNKDESDMVSGGFFAPRGSNGVKRSHSGRGNFQEPSLTPITERSEWSTRNSVASLQIPGGIPGSAQSLPSPGIAQLLERDSPGHEDDMTLSALMKLRRGAFGGSSTSVSSLGANHAVSSPLSQHYPHPFSPQEASHSRMGSSIHNVNVAAGILESEEEDDYLAADEPTLTQNTPMKKTVEPTPPQDNRAMSPVLGSGGSRKSNHSRASSGAESVSYARDPGGRWVLERRYTGEDGGMEIDREYLAVGSRI</sequence>
<accession>W2SC38</accession>
<feature type="compositionally biased region" description="Basic and acidic residues" evidence="1">
    <location>
        <begin position="359"/>
        <end position="379"/>
    </location>
</feature>
<dbReference type="Proteomes" id="UP000030752">
    <property type="component" value="Unassembled WGS sequence"/>
</dbReference>
<dbReference type="OrthoDB" id="5408302at2759"/>
<feature type="compositionally biased region" description="Basic and acidic residues" evidence="1">
    <location>
        <begin position="89"/>
        <end position="102"/>
    </location>
</feature>